<evidence type="ECO:0000256" key="1">
    <source>
        <dbReference type="ARBA" id="ARBA00004141"/>
    </source>
</evidence>
<keyword evidence="12" id="KW-1185">Reference proteome</keyword>
<dbReference type="AlphaFoldDB" id="A0A9D3MM95"/>
<evidence type="ECO:0000256" key="5">
    <source>
        <dbReference type="ARBA" id="ARBA00022737"/>
    </source>
</evidence>
<gene>
    <name evidence="11" type="ORF">ANANG_G00081170</name>
</gene>
<evidence type="ECO:0000313" key="12">
    <source>
        <dbReference type="Proteomes" id="UP001044222"/>
    </source>
</evidence>
<name>A0A9D3MM95_ANGAN</name>
<keyword evidence="3 9" id="KW-0813">Transport</keyword>
<keyword evidence="4 8" id="KW-0812">Transmembrane</keyword>
<dbReference type="InterPro" id="IPR051883">
    <property type="entry name" value="AQP11/12_channel"/>
</dbReference>
<feature type="transmembrane region" description="Helical" evidence="8">
    <location>
        <begin position="150"/>
        <end position="174"/>
    </location>
</feature>
<comment type="subcellular location">
    <subcellularLocation>
        <location evidence="1">Membrane</location>
        <topology evidence="1">Multi-pass membrane protein</topology>
    </subcellularLocation>
</comment>
<dbReference type="PRINTS" id="PR00783">
    <property type="entry name" value="MINTRINSICP"/>
</dbReference>
<evidence type="ECO:0000256" key="10">
    <source>
        <dbReference type="SAM" id="MobiDB-lite"/>
    </source>
</evidence>
<dbReference type="InterPro" id="IPR023265">
    <property type="entry name" value="Aquaporin_12"/>
</dbReference>
<dbReference type="InterPro" id="IPR023271">
    <property type="entry name" value="Aquaporin-like"/>
</dbReference>
<organism evidence="11 12">
    <name type="scientific">Anguilla anguilla</name>
    <name type="common">European freshwater eel</name>
    <name type="synonym">Muraena anguilla</name>
    <dbReference type="NCBI Taxonomy" id="7936"/>
    <lineage>
        <taxon>Eukaryota</taxon>
        <taxon>Metazoa</taxon>
        <taxon>Chordata</taxon>
        <taxon>Craniata</taxon>
        <taxon>Vertebrata</taxon>
        <taxon>Euteleostomi</taxon>
        <taxon>Actinopterygii</taxon>
        <taxon>Neopterygii</taxon>
        <taxon>Teleostei</taxon>
        <taxon>Anguilliformes</taxon>
        <taxon>Anguillidae</taxon>
        <taxon>Anguilla</taxon>
    </lineage>
</organism>
<dbReference type="GO" id="GO:0016020">
    <property type="term" value="C:membrane"/>
    <property type="evidence" value="ECO:0007669"/>
    <property type="project" value="UniProtKB-SubCell"/>
</dbReference>
<protein>
    <recommendedName>
        <fullName evidence="8">Aquaporin</fullName>
    </recommendedName>
</protein>
<evidence type="ECO:0000313" key="11">
    <source>
        <dbReference type="EMBL" id="KAG5850338.1"/>
    </source>
</evidence>
<comment type="caution">
    <text evidence="11">The sequence shown here is derived from an EMBL/GenBank/DDBJ whole genome shotgun (WGS) entry which is preliminary data.</text>
</comment>
<keyword evidence="7 8" id="KW-0472">Membrane</keyword>
<evidence type="ECO:0000256" key="6">
    <source>
        <dbReference type="ARBA" id="ARBA00022989"/>
    </source>
</evidence>
<dbReference type="PIRSF" id="PIRSF017529">
    <property type="entry name" value="Aquaporin_11/12"/>
    <property type="match status" value="1"/>
</dbReference>
<dbReference type="PANTHER" id="PTHR21191:SF8">
    <property type="entry name" value="AQUAPORIN-12A-RELATED"/>
    <property type="match status" value="1"/>
</dbReference>
<feature type="transmembrane region" description="Helical" evidence="8">
    <location>
        <begin position="37"/>
        <end position="54"/>
    </location>
</feature>
<evidence type="ECO:0000256" key="3">
    <source>
        <dbReference type="ARBA" id="ARBA00022448"/>
    </source>
</evidence>
<feature type="transmembrane region" description="Helical" evidence="8">
    <location>
        <begin position="230"/>
        <end position="255"/>
    </location>
</feature>
<sequence>MSGLNVSLGFMLAVVVLGAAGRLLSRQLILQSFSAEFLASFMLVACWMEVQTLMEVGQWAGGFGPDVAFTILFLTLVVHGMVSQGATGNPTVTAMNFFKRDSVVSSTLFGIAGQFLGALLARLLTSYYWSLELTDMHMIRNLMSQECSPALRSSVMQGVFTEGVCALTFHLLYINLQHHTALLRVPLVAAALTFLNFAANGYTSGFLNPSLAYTLTFNCPGFTMVEYMTVYWLGPLVGMVLAVFLCLGHIPRLFARNLLYSKKARVRVPKGKGIQDQAEAKKGQGEKKGD</sequence>
<feature type="transmembrane region" description="Helical" evidence="8">
    <location>
        <begin position="60"/>
        <end position="82"/>
    </location>
</feature>
<comment type="similarity">
    <text evidence="2">Belongs to the MIP/aquaporin (TC 1.A.8) family. AQP11/AQP12 subfamily.</text>
</comment>
<evidence type="ECO:0000256" key="8">
    <source>
        <dbReference type="PIRNR" id="PIRNR017529"/>
    </source>
</evidence>
<dbReference type="SUPFAM" id="SSF81338">
    <property type="entry name" value="Aquaporin-like"/>
    <property type="match status" value="1"/>
</dbReference>
<dbReference type="Pfam" id="PF00230">
    <property type="entry name" value="MIP"/>
    <property type="match status" value="1"/>
</dbReference>
<dbReference type="Proteomes" id="UP001044222">
    <property type="component" value="Unassembled WGS sequence"/>
</dbReference>
<keyword evidence="5" id="KW-0677">Repeat</keyword>
<evidence type="ECO:0000256" key="2">
    <source>
        <dbReference type="ARBA" id="ARBA00005900"/>
    </source>
</evidence>
<dbReference type="PRINTS" id="PR02025">
    <property type="entry name" value="AQUAPORIN12"/>
</dbReference>
<dbReference type="FunFam" id="1.20.1080.10:FF:000018">
    <property type="entry name" value="Aquaporin"/>
    <property type="match status" value="1"/>
</dbReference>
<feature type="compositionally biased region" description="Basic and acidic residues" evidence="10">
    <location>
        <begin position="278"/>
        <end position="290"/>
    </location>
</feature>
<feature type="transmembrane region" description="Helical" evidence="8">
    <location>
        <begin position="6"/>
        <end position="25"/>
    </location>
</feature>
<feature type="region of interest" description="Disordered" evidence="10">
    <location>
        <begin position="269"/>
        <end position="290"/>
    </location>
</feature>
<dbReference type="InterPro" id="IPR000425">
    <property type="entry name" value="MIP"/>
</dbReference>
<dbReference type="EMBL" id="JAFIRN010000004">
    <property type="protein sequence ID" value="KAG5850338.1"/>
    <property type="molecule type" value="Genomic_DNA"/>
</dbReference>
<evidence type="ECO:0000256" key="9">
    <source>
        <dbReference type="RuleBase" id="RU000477"/>
    </source>
</evidence>
<evidence type="ECO:0000256" key="7">
    <source>
        <dbReference type="ARBA" id="ARBA00023136"/>
    </source>
</evidence>
<feature type="transmembrane region" description="Helical" evidence="8">
    <location>
        <begin position="181"/>
        <end position="199"/>
    </location>
</feature>
<evidence type="ECO:0000256" key="4">
    <source>
        <dbReference type="ARBA" id="ARBA00022692"/>
    </source>
</evidence>
<dbReference type="PANTHER" id="PTHR21191">
    <property type="entry name" value="AQUAPORIN"/>
    <property type="match status" value="1"/>
</dbReference>
<feature type="transmembrane region" description="Helical" evidence="8">
    <location>
        <begin position="103"/>
        <end position="130"/>
    </location>
</feature>
<reference evidence="11" key="1">
    <citation type="submission" date="2021-01" db="EMBL/GenBank/DDBJ databases">
        <title>A chromosome-scale assembly of European eel, Anguilla anguilla.</title>
        <authorList>
            <person name="Henkel C."/>
            <person name="Jong-Raadsen S.A."/>
            <person name="Dufour S."/>
            <person name="Weltzien F.-A."/>
            <person name="Palstra A.P."/>
            <person name="Pelster B."/>
            <person name="Spaink H.P."/>
            <person name="Van Den Thillart G.E."/>
            <person name="Jansen H."/>
            <person name="Zahm M."/>
            <person name="Klopp C."/>
            <person name="Cedric C."/>
            <person name="Louis A."/>
            <person name="Berthelot C."/>
            <person name="Parey E."/>
            <person name="Roest Crollius H."/>
            <person name="Montfort J."/>
            <person name="Robinson-Rechavi M."/>
            <person name="Bucao C."/>
            <person name="Bouchez O."/>
            <person name="Gislard M."/>
            <person name="Lluch J."/>
            <person name="Milhes M."/>
            <person name="Lampietro C."/>
            <person name="Lopez Roques C."/>
            <person name="Donnadieu C."/>
            <person name="Braasch I."/>
            <person name="Desvignes T."/>
            <person name="Postlethwait J."/>
            <person name="Bobe J."/>
            <person name="Guiguen Y."/>
            <person name="Dirks R."/>
        </authorList>
    </citation>
    <scope>NUCLEOTIDE SEQUENCE</scope>
    <source>
        <strain evidence="11">Tag_6206</strain>
        <tissue evidence="11">Liver</tissue>
    </source>
</reference>
<proteinExistence type="inferred from homology"/>
<dbReference type="InterPro" id="IPR016697">
    <property type="entry name" value="Aquaporin_11/12"/>
</dbReference>
<accession>A0A9D3MM95</accession>
<keyword evidence="6 8" id="KW-1133">Transmembrane helix</keyword>
<dbReference type="Gene3D" id="1.20.1080.10">
    <property type="entry name" value="Glycerol uptake facilitator protein"/>
    <property type="match status" value="1"/>
</dbReference>
<dbReference type="GO" id="GO:0005737">
    <property type="term" value="C:cytoplasm"/>
    <property type="evidence" value="ECO:0007669"/>
    <property type="project" value="TreeGrafter"/>
</dbReference>
<dbReference type="GO" id="GO:0015267">
    <property type="term" value="F:channel activity"/>
    <property type="evidence" value="ECO:0007669"/>
    <property type="project" value="InterPro"/>
</dbReference>